<feature type="compositionally biased region" description="Pro residues" evidence="2">
    <location>
        <begin position="462"/>
        <end position="474"/>
    </location>
</feature>
<dbReference type="RefSeq" id="XP_035884080.1">
    <property type="nucleotide sequence ID" value="XM_036028187.1"/>
</dbReference>
<feature type="compositionally biased region" description="Basic and acidic residues" evidence="2">
    <location>
        <begin position="302"/>
        <end position="316"/>
    </location>
</feature>
<dbReference type="OrthoDB" id="2423701at2759"/>
<dbReference type="Pfam" id="PF13432">
    <property type="entry name" value="TPR_16"/>
    <property type="match status" value="1"/>
</dbReference>
<dbReference type="GeneID" id="114498521"/>
<dbReference type="PROSITE" id="PS50005">
    <property type="entry name" value="TPR"/>
    <property type="match status" value="1"/>
</dbReference>
<feature type="repeat" description="TPR" evidence="1">
    <location>
        <begin position="336"/>
        <end position="369"/>
    </location>
</feature>
<feature type="region of interest" description="Disordered" evidence="2">
    <location>
        <begin position="283"/>
        <end position="328"/>
    </location>
</feature>
<sequence>MTTHFDLPLPSTHKIRDCLSLSGHCGWEMAPIPKTVGQIKLDCPLTLGCPLGVAAVPKLCREFGPEDYGEEDIVDFLRRLVENDPQGLHRIRVDGSSGRLQLWHHDCLLEHFCDEGKTTRQSDRGKGAEGLDTYCGLQKSFLYPPPGSKPCPQRPSASASFPGGGGSDSLLQVAMPQRLLPTEEEANRLAEELVAEEERVKQKAEKKRLKKKRQKDRKRQERMEQDSGEPKVEGTPDGNGSPPSSPGNPAHGQCGEEEDALDLSSTFVSLALRKVGDWPPSVLREKELGQEHRGKNLGPPEKINEKGGRSPREESPRQSPKSEASPGLLAAALQQSQELAKLGTDLAQNGFYREAVGLFTQALKLNPRDHRLFGNRSFCHERLGQPVWALFDAQVALTLRPGWPRGLFRLGKALMGLQRFEEAAAVFQETLRGGSQPDAAWELHSCLLRLATQDQRGGYRAPPLPTGFPKPAPHTEPGATDLLSLSYPRSTAPGLLSPPLHYLPRHLSLSNGILPQTQSRRLPLHFQHLPQRAGAPRDSGPSIYLRLDEGGPVPHRTRPCVYPTEVRDTVWWLFPAYLGTLYSKTIVRNIPGSHSSGRITSLIRSYERKEPHIHGNSLFLCFSNRWLP</sequence>
<dbReference type="Gene3D" id="1.25.40.10">
    <property type="entry name" value="Tetratricopeptide repeat domain"/>
    <property type="match status" value="1"/>
</dbReference>
<dbReference type="SMART" id="SM00028">
    <property type="entry name" value="TPR"/>
    <property type="match status" value="3"/>
</dbReference>
<dbReference type="PANTHER" id="PTHR47678">
    <property type="entry name" value="TETRATRICOPEPTIDE REPEAT PROTEIN 31"/>
    <property type="match status" value="1"/>
</dbReference>
<dbReference type="InterPro" id="IPR011990">
    <property type="entry name" value="TPR-like_helical_dom_sf"/>
</dbReference>
<keyword evidence="3" id="KW-1185">Reference proteome</keyword>
<dbReference type="KEGG" id="pdic:114498521"/>
<protein>
    <submittedName>
        <fullName evidence="4">Tetratricopeptide repeat protein 31 isoform X1</fullName>
    </submittedName>
</protein>
<proteinExistence type="predicted"/>
<dbReference type="AlphaFoldDB" id="A0A7E6DZB4"/>
<dbReference type="SUPFAM" id="SSF48452">
    <property type="entry name" value="TPR-like"/>
    <property type="match status" value="1"/>
</dbReference>
<dbReference type="InParanoid" id="A0A7E6DZB4"/>
<evidence type="ECO:0000256" key="2">
    <source>
        <dbReference type="SAM" id="MobiDB-lite"/>
    </source>
</evidence>
<dbReference type="InterPro" id="IPR019734">
    <property type="entry name" value="TPR_rpt"/>
</dbReference>
<feature type="compositionally biased region" description="Basic residues" evidence="2">
    <location>
        <begin position="204"/>
        <end position="217"/>
    </location>
</feature>
<feature type="region of interest" description="Disordered" evidence="2">
    <location>
        <begin position="196"/>
        <end position="256"/>
    </location>
</feature>
<dbReference type="CTD" id="64427"/>
<evidence type="ECO:0000313" key="4">
    <source>
        <dbReference type="RefSeq" id="XP_035884080.1"/>
    </source>
</evidence>
<evidence type="ECO:0000313" key="3">
    <source>
        <dbReference type="Proteomes" id="UP000504628"/>
    </source>
</evidence>
<organism evidence="3 4">
    <name type="scientific">Phyllostomus discolor</name>
    <name type="common">pale spear-nosed bat</name>
    <dbReference type="NCBI Taxonomy" id="89673"/>
    <lineage>
        <taxon>Eukaryota</taxon>
        <taxon>Metazoa</taxon>
        <taxon>Chordata</taxon>
        <taxon>Craniata</taxon>
        <taxon>Vertebrata</taxon>
        <taxon>Euteleostomi</taxon>
        <taxon>Mammalia</taxon>
        <taxon>Eutheria</taxon>
        <taxon>Laurasiatheria</taxon>
        <taxon>Chiroptera</taxon>
        <taxon>Yangochiroptera</taxon>
        <taxon>Phyllostomidae</taxon>
        <taxon>Phyllostominae</taxon>
        <taxon>Phyllostomus</taxon>
    </lineage>
</organism>
<gene>
    <name evidence="4" type="primary">TTC31</name>
</gene>
<dbReference type="PANTHER" id="PTHR47678:SF1">
    <property type="entry name" value="TETRATRICOPEPTIDE REPEAT PROTEIN 31"/>
    <property type="match status" value="1"/>
</dbReference>
<name>A0A7E6DZB4_9CHIR</name>
<dbReference type="Proteomes" id="UP000504628">
    <property type="component" value="Chromosome 6"/>
</dbReference>
<evidence type="ECO:0000256" key="1">
    <source>
        <dbReference type="PROSITE-ProRule" id="PRU00339"/>
    </source>
</evidence>
<feature type="region of interest" description="Disordered" evidence="2">
    <location>
        <begin position="145"/>
        <end position="170"/>
    </location>
</feature>
<feature type="compositionally biased region" description="Basic and acidic residues" evidence="2">
    <location>
        <begin position="218"/>
        <end position="234"/>
    </location>
</feature>
<keyword evidence="1" id="KW-0802">TPR repeat</keyword>
<feature type="region of interest" description="Disordered" evidence="2">
    <location>
        <begin position="458"/>
        <end position="480"/>
    </location>
</feature>
<accession>A0A7E6DZB4</accession>
<reference evidence="4" key="1">
    <citation type="submission" date="2025-08" db="UniProtKB">
        <authorList>
            <consortium name="RefSeq"/>
        </authorList>
    </citation>
    <scope>IDENTIFICATION</scope>
    <source>
        <tissue evidence="4">Muscle</tissue>
    </source>
</reference>
<feature type="compositionally biased region" description="Basic and acidic residues" evidence="2">
    <location>
        <begin position="283"/>
        <end position="294"/>
    </location>
</feature>